<organism evidence="7 8">
    <name type="scientific">Smittium culicis</name>
    <dbReference type="NCBI Taxonomy" id="133412"/>
    <lineage>
        <taxon>Eukaryota</taxon>
        <taxon>Fungi</taxon>
        <taxon>Fungi incertae sedis</taxon>
        <taxon>Zoopagomycota</taxon>
        <taxon>Kickxellomycotina</taxon>
        <taxon>Harpellomycetes</taxon>
        <taxon>Harpellales</taxon>
        <taxon>Legeriomycetaceae</taxon>
        <taxon>Smittium</taxon>
    </lineage>
</organism>
<evidence type="ECO:0000256" key="4">
    <source>
        <dbReference type="PIRSR" id="PIRSR000097-2"/>
    </source>
</evidence>
<dbReference type="PIRSF" id="PIRSF000097">
    <property type="entry name" value="AKR"/>
    <property type="match status" value="1"/>
</dbReference>
<dbReference type="EMBL" id="LSSN01004874">
    <property type="protein sequence ID" value="OMJ10707.1"/>
    <property type="molecule type" value="Genomic_DNA"/>
</dbReference>
<dbReference type="OrthoDB" id="416253at2759"/>
<name>A0A1R1X7U8_9FUNG</name>
<dbReference type="PROSITE" id="PS00798">
    <property type="entry name" value="ALDOKETO_REDUCTASE_1"/>
    <property type="match status" value="1"/>
</dbReference>
<evidence type="ECO:0000259" key="6">
    <source>
        <dbReference type="Pfam" id="PF00248"/>
    </source>
</evidence>
<dbReference type="Gene3D" id="3.20.20.100">
    <property type="entry name" value="NADP-dependent oxidoreductase domain"/>
    <property type="match status" value="1"/>
</dbReference>
<evidence type="ECO:0000256" key="3">
    <source>
        <dbReference type="PIRSR" id="PIRSR000097-1"/>
    </source>
</evidence>
<dbReference type="InterPro" id="IPR018170">
    <property type="entry name" value="Aldo/ket_reductase_CS"/>
</dbReference>
<sequence>MTSIALSSGHKMPLVGFGLWKVPRNACKDTVVQAIKSGYRLLDSAADYGNEIEVGQGIKEAIDQGIVTRSELFITSKLWCTHHRKEHVRLALEKTLSDLGVDYLDLYLIHFPISVKYVPIEERYPAAFFFDPEKKSVVIDPVPYQETWQAMEQIASEGKARSIGVSNLGADLLMDVLSYAKIKPAVFQMELHPYLSRKQLVEFTQKNGIAITAYSSFGDASYQSIGMVNQGESFVPLLEHKVILDIAKHHNVTSAQVLLRWAVQQNIAVIPKSSNPERIVLNTQVFDFTLTESQMKSIDGLNQNIRFNDPAKFLNYPIYAN</sequence>
<dbReference type="Pfam" id="PF00248">
    <property type="entry name" value="Aldo_ket_red"/>
    <property type="match status" value="1"/>
</dbReference>
<proteinExistence type="inferred from homology"/>
<evidence type="ECO:0000313" key="7">
    <source>
        <dbReference type="EMBL" id="OMJ10707.1"/>
    </source>
</evidence>
<evidence type="ECO:0000256" key="5">
    <source>
        <dbReference type="PIRSR" id="PIRSR000097-3"/>
    </source>
</evidence>
<dbReference type="STRING" id="133412.A0A1R1X7U8"/>
<protein>
    <submittedName>
        <fullName evidence="7">Putative NAD(P)H-dependent D-xylose reductase xyl1</fullName>
    </submittedName>
</protein>
<dbReference type="InterPro" id="IPR036812">
    <property type="entry name" value="NAD(P)_OxRdtase_dom_sf"/>
</dbReference>
<dbReference type="InterPro" id="IPR020471">
    <property type="entry name" value="AKR"/>
</dbReference>
<dbReference type="FunFam" id="3.20.20.100:FF:000007">
    <property type="entry name" value="NAD(P)H-dependent D-xylose reductase xyl1"/>
    <property type="match status" value="1"/>
</dbReference>
<dbReference type="InterPro" id="IPR023210">
    <property type="entry name" value="NADP_OxRdtase_dom"/>
</dbReference>
<dbReference type="AlphaFoldDB" id="A0A1R1X7U8"/>
<feature type="active site" description="Proton donor" evidence="3">
    <location>
        <position position="48"/>
    </location>
</feature>
<keyword evidence="8" id="KW-1185">Reference proteome</keyword>
<accession>A0A1R1X7U8</accession>
<feature type="site" description="Lowers pKa of active site Tyr" evidence="5">
    <location>
        <position position="77"/>
    </location>
</feature>
<dbReference type="GO" id="GO:0016491">
    <property type="term" value="F:oxidoreductase activity"/>
    <property type="evidence" value="ECO:0007669"/>
    <property type="project" value="UniProtKB-KW"/>
</dbReference>
<feature type="binding site" evidence="4">
    <location>
        <position position="110"/>
    </location>
    <ligand>
        <name>substrate</name>
    </ligand>
</feature>
<comment type="similarity">
    <text evidence="1">Belongs to the aldo/keto reductase family.</text>
</comment>
<dbReference type="PANTHER" id="PTHR11732">
    <property type="entry name" value="ALDO/KETO REDUCTASE"/>
    <property type="match status" value="1"/>
</dbReference>
<reference evidence="7 8" key="1">
    <citation type="submission" date="2017-01" db="EMBL/GenBank/DDBJ databases">
        <authorList>
            <person name="Mah S.A."/>
            <person name="Swanson W.J."/>
            <person name="Moy G.W."/>
            <person name="Vacquier V.D."/>
        </authorList>
    </citation>
    <scope>NUCLEOTIDE SEQUENCE [LARGE SCALE GENOMIC DNA]</scope>
    <source>
        <strain evidence="7 8">GSMNP</strain>
    </source>
</reference>
<gene>
    <name evidence="7" type="ORF">AYI70_g10158</name>
</gene>
<dbReference type="SUPFAM" id="SSF51430">
    <property type="entry name" value="NAD(P)-linked oxidoreductase"/>
    <property type="match status" value="1"/>
</dbReference>
<keyword evidence="2" id="KW-0560">Oxidoreductase</keyword>
<dbReference type="Proteomes" id="UP000187283">
    <property type="component" value="Unassembled WGS sequence"/>
</dbReference>
<comment type="caution">
    <text evidence="7">The sequence shown here is derived from an EMBL/GenBank/DDBJ whole genome shotgun (WGS) entry which is preliminary data.</text>
</comment>
<evidence type="ECO:0000256" key="2">
    <source>
        <dbReference type="ARBA" id="ARBA00023002"/>
    </source>
</evidence>
<feature type="domain" description="NADP-dependent oxidoreductase" evidence="6">
    <location>
        <begin position="16"/>
        <end position="302"/>
    </location>
</feature>
<dbReference type="PRINTS" id="PR00069">
    <property type="entry name" value="ALDKETRDTASE"/>
</dbReference>
<evidence type="ECO:0000256" key="1">
    <source>
        <dbReference type="ARBA" id="ARBA00007905"/>
    </source>
</evidence>
<evidence type="ECO:0000313" key="8">
    <source>
        <dbReference type="Proteomes" id="UP000187283"/>
    </source>
</evidence>